<keyword evidence="3" id="KW-0808">Transferase</keyword>
<feature type="domain" description="Cas1p 10 TM acyl transferase" evidence="10">
    <location>
        <begin position="313"/>
        <end position="748"/>
    </location>
</feature>
<dbReference type="GO" id="GO:0005975">
    <property type="term" value="P:carbohydrate metabolic process"/>
    <property type="evidence" value="ECO:0007669"/>
    <property type="project" value="UniProtKB-ARBA"/>
</dbReference>
<keyword evidence="12" id="KW-1185">Reference proteome</keyword>
<comment type="subcellular location">
    <subcellularLocation>
        <location evidence="1">Membrane</location>
        <topology evidence="1">Multi-pass membrane protein</topology>
    </subcellularLocation>
</comment>
<sequence length="848" mass="96272">MGTSPFVLSSSWPHFLGILTISVSMLAGLARYILLDLSDPAHCGTLMNRGSWLDSERRNWQPDGCMLYPYKANDGAACLRSKSVIFIGDSVTRNLFFQFANILDISLPTSPTNGKKHSDHFLKTKHGNDVSFFWDPFLNTSRTYEIVESRWSGVKQNDDMQRPALLVLGTGLWYLRYANNSGGLPSWEANMEHIINALAQGSSRPADEIVILPVEQVVPSKLSYERATSMRSSDIDAMNSDLYHRLTPSSKSLSVLSRAPAIPVSLPLVFNQMLDSSLTDDGLHFFEPLVKLQATILLNLRCNGVLSKTFPLNKTCCNVYSWPSMLQFLILGSVVLWGPGLYFLWYQKARHVSRRPDISSSALLFSAAIALVFIADRSGLWLKEQKQYSSWTFAFLCILSIIVGLVNVKTSDKDLGFLNREQTDEWKGWMQLAILIYHYFGASKVSGIYNPIRVLVAAYLFMTGYGHATFYLRKADFSFSRVAQVMVRLNILPLALAYTMNTDYISYYFSPLVSMWFLIIYCTMAPGSRFNDRVVFLLSKILLSASIFTWCMKEPRFLDSLFEFLHQIFGIRWSAREWAFRVNLDLWIVYVGMLAAIAVIKIREHRIYDHQYWPLAVKIAVGTSCITLFWFFGFELYQESKYTYNLWHPYVSFLPILAFVALRNASVRLRSTSSQTFALVGRCSLETFIVQYHLWLAGDTKGVLLVIPGTRWRPANFVITTIMFIYVSDQVARATANITAWICGEVPRTLPLSVTSNNHLSPTIRIGQEAPSRGEAQEIKMPLLLSSRKDGEEGSPPEPDTPIRPRRWVDRLVEEPPIHAAVISSIGIRTKLCIGIILMWLVNLMWTH</sequence>
<evidence type="ECO:0000259" key="10">
    <source>
        <dbReference type="Pfam" id="PF07779"/>
    </source>
</evidence>
<feature type="transmembrane region" description="Helical" evidence="9">
    <location>
        <begin position="12"/>
        <end position="34"/>
    </location>
</feature>
<proteinExistence type="inferred from homology"/>
<dbReference type="PANTHER" id="PTHR13533">
    <property type="entry name" value="N-ACETYLNEURAMINATE 9-O-ACETYLTRANSFERASE"/>
    <property type="match status" value="1"/>
</dbReference>
<evidence type="ECO:0000256" key="8">
    <source>
        <dbReference type="SAM" id="MobiDB-lite"/>
    </source>
</evidence>
<dbReference type="AlphaFoldDB" id="A0A9P6CDT0"/>
<organism evidence="11 12">
    <name type="scientific">Collybia nuda</name>
    <dbReference type="NCBI Taxonomy" id="64659"/>
    <lineage>
        <taxon>Eukaryota</taxon>
        <taxon>Fungi</taxon>
        <taxon>Dikarya</taxon>
        <taxon>Basidiomycota</taxon>
        <taxon>Agaricomycotina</taxon>
        <taxon>Agaricomycetes</taxon>
        <taxon>Agaricomycetidae</taxon>
        <taxon>Agaricales</taxon>
        <taxon>Tricholomatineae</taxon>
        <taxon>Clitocybaceae</taxon>
        <taxon>Collybia</taxon>
    </lineage>
</organism>
<feature type="transmembrane region" description="Helical" evidence="9">
    <location>
        <begin position="455"/>
        <end position="472"/>
    </location>
</feature>
<name>A0A9P6CDT0_9AGAR</name>
<feature type="transmembrane region" description="Helical" evidence="9">
    <location>
        <begin position="504"/>
        <end position="522"/>
    </location>
</feature>
<protein>
    <submittedName>
        <fullName evidence="11">O-acetyltransferase</fullName>
    </submittedName>
</protein>
<keyword evidence="4 9" id="KW-0812">Transmembrane</keyword>
<feature type="transmembrane region" description="Helical" evidence="9">
    <location>
        <begin position="358"/>
        <end position="376"/>
    </location>
</feature>
<feature type="transmembrane region" description="Helical" evidence="9">
    <location>
        <begin position="325"/>
        <end position="346"/>
    </location>
</feature>
<dbReference type="GO" id="GO:0005794">
    <property type="term" value="C:Golgi apparatus"/>
    <property type="evidence" value="ECO:0007669"/>
    <property type="project" value="UniProtKB-ARBA"/>
</dbReference>
<feature type="transmembrane region" description="Helical" evidence="9">
    <location>
        <begin position="534"/>
        <end position="552"/>
    </location>
</feature>
<dbReference type="GO" id="GO:0016020">
    <property type="term" value="C:membrane"/>
    <property type="evidence" value="ECO:0007669"/>
    <property type="project" value="UniProtKB-SubCell"/>
</dbReference>
<dbReference type="OrthoDB" id="1932925at2759"/>
<feature type="transmembrane region" description="Helical" evidence="9">
    <location>
        <begin position="644"/>
        <end position="662"/>
    </location>
</feature>
<feature type="transmembrane region" description="Helical" evidence="9">
    <location>
        <begin position="612"/>
        <end position="632"/>
    </location>
</feature>
<evidence type="ECO:0000256" key="6">
    <source>
        <dbReference type="ARBA" id="ARBA00023136"/>
    </source>
</evidence>
<accession>A0A9P6CDT0</accession>
<keyword evidence="5 9" id="KW-1133">Transmembrane helix</keyword>
<evidence type="ECO:0000256" key="9">
    <source>
        <dbReference type="SAM" id="Phobius"/>
    </source>
</evidence>
<dbReference type="InterPro" id="IPR012419">
    <property type="entry name" value="Cas1_AcylTrans_dom"/>
</dbReference>
<gene>
    <name evidence="11" type="ORF">BDZ94DRAFT_1262047</name>
</gene>
<evidence type="ECO:0000313" key="11">
    <source>
        <dbReference type="EMBL" id="KAF9462141.1"/>
    </source>
</evidence>
<evidence type="ECO:0000313" key="12">
    <source>
        <dbReference type="Proteomes" id="UP000807353"/>
    </source>
</evidence>
<keyword evidence="7" id="KW-0325">Glycoprotein</keyword>
<feature type="transmembrane region" description="Helical" evidence="9">
    <location>
        <begin position="828"/>
        <end position="846"/>
    </location>
</feature>
<dbReference type="Pfam" id="PF07779">
    <property type="entry name" value="Cas1_AcylT"/>
    <property type="match status" value="1"/>
</dbReference>
<dbReference type="GO" id="GO:0016740">
    <property type="term" value="F:transferase activity"/>
    <property type="evidence" value="ECO:0007669"/>
    <property type="project" value="UniProtKB-KW"/>
</dbReference>
<feature type="transmembrane region" description="Helical" evidence="9">
    <location>
        <begin position="578"/>
        <end position="600"/>
    </location>
</feature>
<comment type="caution">
    <text evidence="11">The sequence shown here is derived from an EMBL/GenBank/DDBJ whole genome shotgun (WGS) entry which is preliminary data.</text>
</comment>
<evidence type="ECO:0000256" key="5">
    <source>
        <dbReference type="ARBA" id="ARBA00022989"/>
    </source>
</evidence>
<feature type="region of interest" description="Disordered" evidence="8">
    <location>
        <begin position="787"/>
        <end position="807"/>
    </location>
</feature>
<dbReference type="EMBL" id="MU150275">
    <property type="protein sequence ID" value="KAF9462141.1"/>
    <property type="molecule type" value="Genomic_DNA"/>
</dbReference>
<dbReference type="Proteomes" id="UP000807353">
    <property type="component" value="Unassembled WGS sequence"/>
</dbReference>
<evidence type="ECO:0000256" key="2">
    <source>
        <dbReference type="ARBA" id="ARBA00010666"/>
    </source>
</evidence>
<evidence type="ECO:0000256" key="4">
    <source>
        <dbReference type="ARBA" id="ARBA00022692"/>
    </source>
</evidence>
<evidence type="ECO:0000256" key="1">
    <source>
        <dbReference type="ARBA" id="ARBA00004141"/>
    </source>
</evidence>
<keyword evidence="6 9" id="KW-0472">Membrane</keyword>
<dbReference type="PANTHER" id="PTHR13533:SF1">
    <property type="entry name" value="N-ACETYLNEURAMINATE 9-O-ACETYLTRANSFERASE"/>
    <property type="match status" value="1"/>
</dbReference>
<evidence type="ECO:0000256" key="3">
    <source>
        <dbReference type="ARBA" id="ARBA00022679"/>
    </source>
</evidence>
<evidence type="ECO:0000256" key="7">
    <source>
        <dbReference type="ARBA" id="ARBA00023180"/>
    </source>
</evidence>
<reference evidence="11" key="1">
    <citation type="submission" date="2020-11" db="EMBL/GenBank/DDBJ databases">
        <authorList>
            <consortium name="DOE Joint Genome Institute"/>
            <person name="Ahrendt S."/>
            <person name="Riley R."/>
            <person name="Andreopoulos W."/>
            <person name="Labutti K."/>
            <person name="Pangilinan J."/>
            <person name="Ruiz-Duenas F.J."/>
            <person name="Barrasa J.M."/>
            <person name="Sanchez-Garcia M."/>
            <person name="Camarero S."/>
            <person name="Miyauchi S."/>
            <person name="Serrano A."/>
            <person name="Linde D."/>
            <person name="Babiker R."/>
            <person name="Drula E."/>
            <person name="Ayuso-Fernandez I."/>
            <person name="Pacheco R."/>
            <person name="Padilla G."/>
            <person name="Ferreira P."/>
            <person name="Barriuso J."/>
            <person name="Kellner H."/>
            <person name="Castanera R."/>
            <person name="Alfaro M."/>
            <person name="Ramirez L."/>
            <person name="Pisabarro A.G."/>
            <person name="Kuo A."/>
            <person name="Tritt A."/>
            <person name="Lipzen A."/>
            <person name="He G."/>
            <person name="Yan M."/>
            <person name="Ng V."/>
            <person name="Cullen D."/>
            <person name="Martin F."/>
            <person name="Rosso M.-N."/>
            <person name="Henrissat B."/>
            <person name="Hibbett D."/>
            <person name="Martinez A.T."/>
            <person name="Grigoriev I.V."/>
        </authorList>
    </citation>
    <scope>NUCLEOTIDE SEQUENCE</scope>
    <source>
        <strain evidence="11">CBS 247.69</strain>
    </source>
</reference>
<comment type="similarity">
    <text evidence="2">Belongs to the PC-esterase family. CASD1 subfamily.</text>
</comment>
<feature type="transmembrane region" description="Helical" evidence="9">
    <location>
        <begin position="388"/>
        <end position="408"/>
    </location>
</feature>